<organism evidence="8">
    <name type="scientific">freshwater metagenome</name>
    <dbReference type="NCBI Taxonomy" id="449393"/>
    <lineage>
        <taxon>unclassified sequences</taxon>
        <taxon>metagenomes</taxon>
        <taxon>ecological metagenomes</taxon>
    </lineage>
</organism>
<dbReference type="SMART" id="SM00642">
    <property type="entry name" value="Aamy"/>
    <property type="match status" value="1"/>
</dbReference>
<dbReference type="Gene3D" id="3.20.20.80">
    <property type="entry name" value="Glycosidases"/>
    <property type="match status" value="1"/>
</dbReference>
<dbReference type="InterPro" id="IPR013780">
    <property type="entry name" value="Glyco_hydro_b"/>
</dbReference>
<dbReference type="InterPro" id="IPR026585">
    <property type="entry name" value="GlgE"/>
</dbReference>
<evidence type="ECO:0000256" key="4">
    <source>
        <dbReference type="ARBA" id="ARBA00022679"/>
    </source>
</evidence>
<dbReference type="PANTHER" id="PTHR47786">
    <property type="entry name" value="ALPHA-1,4-GLUCAN:MALTOSE-1-PHOSPHATE MALTOSYLTRANSFERASE"/>
    <property type="match status" value="1"/>
</dbReference>
<dbReference type="Gene3D" id="1.20.58.80">
    <property type="entry name" value="Phosphotransferase system, lactose/cellobiose-type IIA subunit"/>
    <property type="match status" value="1"/>
</dbReference>
<dbReference type="SUPFAM" id="SSF51445">
    <property type="entry name" value="(Trans)glycosidases"/>
    <property type="match status" value="1"/>
</dbReference>
<dbReference type="Gene3D" id="2.60.40.1180">
    <property type="entry name" value="Golgi alpha-mannosidase II"/>
    <property type="match status" value="1"/>
</dbReference>
<dbReference type="EC" id="2.4.99.16" evidence="2"/>
<comment type="caution">
    <text evidence="8">The sequence shown here is derived from an EMBL/GenBank/DDBJ whole genome shotgun (WGS) entry which is preliminary data.</text>
</comment>
<evidence type="ECO:0000259" key="7">
    <source>
        <dbReference type="SMART" id="SM00642"/>
    </source>
</evidence>
<dbReference type="Pfam" id="PF11896">
    <property type="entry name" value="GlgE_dom_N_S"/>
    <property type="match status" value="1"/>
</dbReference>
<keyword evidence="3" id="KW-0328">Glycosyltransferase</keyword>
<gene>
    <name evidence="8" type="ORF">GM50_22630</name>
</gene>
<dbReference type="PANTHER" id="PTHR47786:SF2">
    <property type="entry name" value="GLYCOSYL HYDROLASE FAMILY 13 CATALYTIC DOMAIN-CONTAINING PROTEIN"/>
    <property type="match status" value="1"/>
</dbReference>
<dbReference type="CDD" id="cd11344">
    <property type="entry name" value="AmyAc_GlgE_like"/>
    <property type="match status" value="1"/>
</dbReference>
<dbReference type="EMBL" id="JNSK01000174">
    <property type="protein sequence ID" value="KGA13305.1"/>
    <property type="molecule type" value="Genomic_DNA"/>
</dbReference>
<evidence type="ECO:0000313" key="8">
    <source>
        <dbReference type="EMBL" id="KGA13305.1"/>
    </source>
</evidence>
<dbReference type="GO" id="GO:0005975">
    <property type="term" value="P:carbohydrate metabolic process"/>
    <property type="evidence" value="ECO:0007669"/>
    <property type="project" value="InterPro"/>
</dbReference>
<dbReference type="HAMAP" id="MF_02124">
    <property type="entry name" value="GlgE"/>
    <property type="match status" value="1"/>
</dbReference>
<evidence type="ECO:0000256" key="6">
    <source>
        <dbReference type="ARBA" id="ARBA00048735"/>
    </source>
</evidence>
<dbReference type="GO" id="GO:0016757">
    <property type="term" value="F:glycosyltransferase activity"/>
    <property type="evidence" value="ECO:0007669"/>
    <property type="project" value="UniProtKB-KW"/>
</dbReference>
<dbReference type="InterPro" id="IPR021828">
    <property type="entry name" value="GlgE_dom_N/S"/>
</dbReference>
<dbReference type="InterPro" id="IPR006047">
    <property type="entry name" value="GH13_cat_dom"/>
</dbReference>
<proteinExistence type="inferred from homology"/>
<evidence type="ECO:0000256" key="5">
    <source>
        <dbReference type="ARBA" id="ARBA00023277"/>
    </source>
</evidence>
<protein>
    <recommendedName>
        <fullName evidence="2">starch synthase (maltosyl-transferring)</fullName>
        <ecNumber evidence="2">2.4.99.16</ecNumber>
    </recommendedName>
</protein>
<comment type="subunit">
    <text evidence="1">Homodimer.</text>
</comment>
<dbReference type="InterPro" id="IPR049171">
    <property type="entry name" value="GLGE_C"/>
</dbReference>
<keyword evidence="5" id="KW-0119">Carbohydrate metabolism</keyword>
<reference evidence="8" key="1">
    <citation type="submission" date="2014-05" db="EMBL/GenBank/DDBJ databases">
        <title>Key roles for freshwater Actinobacteria revealed by deep metagenomic sequencing.</title>
        <authorList>
            <person name="Ghai R."/>
            <person name="Mizuno C.M."/>
            <person name="Picazo A."/>
            <person name="Camacho A."/>
            <person name="Rodriguez-Valera F."/>
        </authorList>
    </citation>
    <scope>NUCLEOTIDE SEQUENCE</scope>
</reference>
<dbReference type="Gene3D" id="2.60.40.10">
    <property type="entry name" value="Immunoglobulins"/>
    <property type="match status" value="1"/>
</dbReference>
<comment type="catalytic activity">
    <reaction evidence="6">
        <text>alpha-maltose 1-phosphate + [(1-&gt;4)-alpha-D-glucosyl](n) = [(1-&gt;4)-alpha-D-glucosyl](n+2) + phosphate</text>
        <dbReference type="Rhea" id="RHEA:42692"/>
        <dbReference type="Rhea" id="RHEA-COMP:9584"/>
        <dbReference type="Rhea" id="RHEA-COMP:10183"/>
        <dbReference type="ChEBI" id="CHEBI:15444"/>
        <dbReference type="ChEBI" id="CHEBI:43474"/>
        <dbReference type="ChEBI" id="CHEBI:63576"/>
        <dbReference type="EC" id="2.4.99.16"/>
    </reaction>
</comment>
<sequence length="676" mass="75281">MTSPLQILEIPKDLADSSADSAVINRIPVTDISPSVYFGEELVPVKAIAGEGIEITATIFREGHDALGADVLLIDHKGAQVSRTRMRGHADGSDRFSTWIRIPARGDFTYVIESFDDPFATWLHDSEIKIPANIDAELCCTIGLKIFEEKLAEDPAAKKILVPAIKALSDKKLAPANRFSQSSTAEIKEYFAANPLRRLQSRSHAIPVRADREKALIGAWYEFFPRSEGATVNAKGEITSGTFKSAALRIPAVAAMGFDVLYLPPIHPIGKAFRKGKNNSLTPIESDPGVPWAIGGSAGGHDAINPELGTIADFEDFVAVAKALKVEIALDLALQASPDHPWVASNPEWFTTRPDGSIAYAENPPKKYQDIYPINFDNDYQGILNEVLRVIRFWVSKGVLIFRVDNPHTKPVAFWQDVMSIMNSENPDVIFLAEAFTRPSMMHALGKAGFHQSYTYFTWRTSKAELTEYATEVSRNTSAFFRPNFWVNTPDILPFHLQSGNPAIFALRAVLASTLSPSWGMYAGYELYEHRRFKEGGEEYLDSEKYEIKVRDWEGAAKMQVTLAPFITKLNEIRKSHIALARLRNLVFHRTDNDSIIAYSKREGNDLILVTVNLDPLNAQEATVHWDLAALGIKDSRFKVTDLIDGAQYEWDPHSFVRLDPNRPVGKVAHIMAVTL</sequence>
<dbReference type="AlphaFoldDB" id="A0A094PNJ9"/>
<dbReference type="Pfam" id="PF21702">
    <property type="entry name" value="GLGE_C"/>
    <property type="match status" value="1"/>
</dbReference>
<dbReference type="InterPro" id="IPR017853">
    <property type="entry name" value="GH"/>
</dbReference>
<feature type="domain" description="Glycosyl hydrolase family 13 catalytic" evidence="7">
    <location>
        <begin position="218"/>
        <end position="574"/>
    </location>
</feature>
<dbReference type="GO" id="GO:0004553">
    <property type="term" value="F:hydrolase activity, hydrolyzing O-glycosyl compounds"/>
    <property type="evidence" value="ECO:0007669"/>
    <property type="project" value="InterPro"/>
</dbReference>
<dbReference type="InterPro" id="IPR013783">
    <property type="entry name" value="Ig-like_fold"/>
</dbReference>
<accession>A0A094PNJ9</accession>
<evidence type="ECO:0000256" key="3">
    <source>
        <dbReference type="ARBA" id="ARBA00022676"/>
    </source>
</evidence>
<evidence type="ECO:0000256" key="2">
    <source>
        <dbReference type="ARBA" id="ARBA00012603"/>
    </source>
</evidence>
<name>A0A094PNJ9_9ZZZZ</name>
<evidence type="ECO:0000256" key="1">
    <source>
        <dbReference type="ARBA" id="ARBA00011738"/>
    </source>
</evidence>
<keyword evidence="4" id="KW-0808">Transferase</keyword>